<dbReference type="InterPro" id="IPR045423">
    <property type="entry name" value="DUF6510"/>
</dbReference>
<name>A0A1G8S3I7_9ACTN</name>
<sequence>MSTNDDHHLDANAAGGALREIFSVDVTAAGTSCATCAHSFTFAEALLHAWAPGLVGRCPACGEVVFRLVRAPGRAWLDLRGTTCLDIRMPEGR</sequence>
<organism evidence="1 2">
    <name type="scientific">Nonomuraea maritima</name>
    <dbReference type="NCBI Taxonomy" id="683260"/>
    <lineage>
        <taxon>Bacteria</taxon>
        <taxon>Bacillati</taxon>
        <taxon>Actinomycetota</taxon>
        <taxon>Actinomycetes</taxon>
        <taxon>Streptosporangiales</taxon>
        <taxon>Streptosporangiaceae</taxon>
        <taxon>Nonomuraea</taxon>
    </lineage>
</organism>
<evidence type="ECO:0000313" key="1">
    <source>
        <dbReference type="EMBL" id="SDJ23779.1"/>
    </source>
</evidence>
<dbReference type="AlphaFoldDB" id="A0A1G8S3I7"/>
<dbReference type="RefSeq" id="WP_090758493.1">
    <property type="nucleotide sequence ID" value="NZ_FNFB01000001.1"/>
</dbReference>
<reference evidence="1 2" key="1">
    <citation type="submission" date="2016-10" db="EMBL/GenBank/DDBJ databases">
        <authorList>
            <person name="de Groot N.N."/>
        </authorList>
    </citation>
    <scope>NUCLEOTIDE SEQUENCE [LARGE SCALE GENOMIC DNA]</scope>
    <source>
        <strain evidence="1 2">CGMCC 4.5681</strain>
    </source>
</reference>
<evidence type="ECO:0000313" key="2">
    <source>
        <dbReference type="Proteomes" id="UP000198683"/>
    </source>
</evidence>
<dbReference type="OrthoDB" id="165401at2"/>
<protein>
    <submittedName>
        <fullName evidence="1">Uncharacterized protein</fullName>
    </submittedName>
</protein>
<dbReference type="Pfam" id="PF20120">
    <property type="entry name" value="DUF6510"/>
    <property type="match status" value="1"/>
</dbReference>
<dbReference type="Proteomes" id="UP000198683">
    <property type="component" value="Unassembled WGS sequence"/>
</dbReference>
<accession>A0A1G8S3I7</accession>
<proteinExistence type="predicted"/>
<gene>
    <name evidence="1" type="ORF">SAMN05421874_101158</name>
</gene>
<keyword evidence="2" id="KW-1185">Reference proteome</keyword>
<dbReference type="STRING" id="683260.SAMN05421874_101158"/>
<dbReference type="EMBL" id="FNFB01000001">
    <property type="protein sequence ID" value="SDJ23779.1"/>
    <property type="molecule type" value="Genomic_DNA"/>
</dbReference>